<dbReference type="Pfam" id="PF20046">
    <property type="entry name" value="DUF6448"/>
    <property type="match status" value="1"/>
</dbReference>
<dbReference type="Proteomes" id="UP000176376">
    <property type="component" value="Unassembled WGS sequence"/>
</dbReference>
<accession>A0A1F7JN68</accession>
<dbReference type="STRING" id="1802074.A3J15_01960"/>
<gene>
    <name evidence="1" type="ORF">A3J15_01960</name>
</gene>
<evidence type="ECO:0000313" key="2">
    <source>
        <dbReference type="Proteomes" id="UP000176376"/>
    </source>
</evidence>
<sequence length="71" mass="8588">MIDFLKKTIEEVLTEKFSHILHTKKYDENDVKAARKYISSMLDFMLFSHHLYLNIKEGKTHKKEKKSEHKH</sequence>
<dbReference type="AlphaFoldDB" id="A0A1F7JN68"/>
<reference evidence="1 2" key="1">
    <citation type="journal article" date="2016" name="Nat. Commun.">
        <title>Thousands of microbial genomes shed light on interconnected biogeochemical processes in an aquifer system.</title>
        <authorList>
            <person name="Anantharaman K."/>
            <person name="Brown C.T."/>
            <person name="Hug L.A."/>
            <person name="Sharon I."/>
            <person name="Castelle C.J."/>
            <person name="Probst A.J."/>
            <person name="Thomas B.C."/>
            <person name="Singh A."/>
            <person name="Wilkins M.J."/>
            <person name="Karaoz U."/>
            <person name="Brodie E.L."/>
            <person name="Williams K.H."/>
            <person name="Hubbard S.S."/>
            <person name="Banfield J.F."/>
        </authorList>
    </citation>
    <scope>NUCLEOTIDE SEQUENCE [LARGE SCALE GENOMIC DNA]</scope>
</reference>
<dbReference type="InterPro" id="IPR045613">
    <property type="entry name" value="DUF6448"/>
</dbReference>
<organism evidence="1 2">
    <name type="scientific">Candidatus Roizmanbacteria bacterium RIFCSPLOWO2_02_FULL_38_10</name>
    <dbReference type="NCBI Taxonomy" id="1802074"/>
    <lineage>
        <taxon>Bacteria</taxon>
        <taxon>Candidatus Roizmaniibacteriota</taxon>
    </lineage>
</organism>
<proteinExistence type="predicted"/>
<dbReference type="EMBL" id="MGAY01000014">
    <property type="protein sequence ID" value="OGK57062.1"/>
    <property type="molecule type" value="Genomic_DNA"/>
</dbReference>
<protein>
    <submittedName>
        <fullName evidence="1">Uncharacterized protein</fullName>
    </submittedName>
</protein>
<name>A0A1F7JN68_9BACT</name>
<evidence type="ECO:0000313" key="1">
    <source>
        <dbReference type="EMBL" id="OGK57062.1"/>
    </source>
</evidence>
<comment type="caution">
    <text evidence="1">The sequence shown here is derived from an EMBL/GenBank/DDBJ whole genome shotgun (WGS) entry which is preliminary data.</text>
</comment>